<dbReference type="Proteomes" id="UP000325315">
    <property type="component" value="Unassembled WGS sequence"/>
</dbReference>
<proteinExistence type="predicted"/>
<evidence type="ECO:0000313" key="3">
    <source>
        <dbReference type="Proteomes" id="UP000325315"/>
    </source>
</evidence>
<evidence type="ECO:0000313" key="2">
    <source>
        <dbReference type="EMBL" id="KAA3487652.1"/>
    </source>
</evidence>
<dbReference type="EMBL" id="SMMG02000001">
    <property type="protein sequence ID" value="KAA3487652.1"/>
    <property type="molecule type" value="Genomic_DNA"/>
</dbReference>
<keyword evidence="1" id="KW-0472">Membrane</keyword>
<keyword evidence="1" id="KW-1133">Transmembrane helix</keyword>
<dbReference type="OrthoDB" id="415724at2759"/>
<gene>
    <name evidence="2" type="ORF">EPI10_031466</name>
</gene>
<keyword evidence="3" id="KW-1185">Reference proteome</keyword>
<accession>A0A5B6X3H1</accession>
<reference evidence="3" key="1">
    <citation type="journal article" date="2019" name="Plant Biotechnol. J.">
        <title>Genome sequencing of the Australian wild diploid species Gossypium australe highlights disease resistance and delayed gland morphogenesis.</title>
        <authorList>
            <person name="Cai Y."/>
            <person name="Cai X."/>
            <person name="Wang Q."/>
            <person name="Wang P."/>
            <person name="Zhang Y."/>
            <person name="Cai C."/>
            <person name="Xu Y."/>
            <person name="Wang K."/>
            <person name="Zhou Z."/>
            <person name="Wang C."/>
            <person name="Geng S."/>
            <person name="Li B."/>
            <person name="Dong Q."/>
            <person name="Hou Y."/>
            <person name="Wang H."/>
            <person name="Ai P."/>
            <person name="Liu Z."/>
            <person name="Yi F."/>
            <person name="Sun M."/>
            <person name="An G."/>
            <person name="Cheng J."/>
            <person name="Zhang Y."/>
            <person name="Shi Q."/>
            <person name="Xie Y."/>
            <person name="Shi X."/>
            <person name="Chang Y."/>
            <person name="Huang F."/>
            <person name="Chen Y."/>
            <person name="Hong S."/>
            <person name="Mi L."/>
            <person name="Sun Q."/>
            <person name="Zhang L."/>
            <person name="Zhou B."/>
            <person name="Peng R."/>
            <person name="Zhang X."/>
            <person name="Liu F."/>
        </authorList>
    </citation>
    <scope>NUCLEOTIDE SEQUENCE [LARGE SCALE GENOMIC DNA]</scope>
    <source>
        <strain evidence="3">cv. PA1801</strain>
    </source>
</reference>
<evidence type="ECO:0000256" key="1">
    <source>
        <dbReference type="SAM" id="Phobius"/>
    </source>
</evidence>
<dbReference type="SUPFAM" id="SSF56672">
    <property type="entry name" value="DNA/RNA polymerases"/>
    <property type="match status" value="1"/>
</dbReference>
<dbReference type="AlphaFoldDB" id="A0A5B6X3H1"/>
<feature type="transmembrane region" description="Helical" evidence="1">
    <location>
        <begin position="66"/>
        <end position="84"/>
    </location>
</feature>
<name>A0A5B6X3H1_9ROSI</name>
<keyword evidence="1" id="KW-0812">Transmembrane</keyword>
<comment type="caution">
    <text evidence="2">The sequence shown here is derived from an EMBL/GenBank/DDBJ whole genome shotgun (WGS) entry which is preliminary data.</text>
</comment>
<protein>
    <submittedName>
        <fullName evidence="2">DNA/RNA polymerases superfamily protein</fullName>
    </submittedName>
</protein>
<sequence length="108" mass="12509">MRARRKRGLGTQIDSSMFRVPSPEPVRSFLGLARYYKRFVEESFDKLKFTLTQAPILIQLKSGKDYVVYSLHLIPVLVVVAYALRQLKPYKCNYPTHDLELAVVVFCL</sequence>
<dbReference type="InterPro" id="IPR043502">
    <property type="entry name" value="DNA/RNA_pol_sf"/>
</dbReference>
<organism evidence="2 3">
    <name type="scientific">Gossypium australe</name>
    <dbReference type="NCBI Taxonomy" id="47621"/>
    <lineage>
        <taxon>Eukaryota</taxon>
        <taxon>Viridiplantae</taxon>
        <taxon>Streptophyta</taxon>
        <taxon>Embryophyta</taxon>
        <taxon>Tracheophyta</taxon>
        <taxon>Spermatophyta</taxon>
        <taxon>Magnoliopsida</taxon>
        <taxon>eudicotyledons</taxon>
        <taxon>Gunneridae</taxon>
        <taxon>Pentapetalae</taxon>
        <taxon>rosids</taxon>
        <taxon>malvids</taxon>
        <taxon>Malvales</taxon>
        <taxon>Malvaceae</taxon>
        <taxon>Malvoideae</taxon>
        <taxon>Gossypium</taxon>
    </lineage>
</organism>